<protein>
    <submittedName>
        <fullName evidence="1">Uncharacterized protein</fullName>
    </submittedName>
</protein>
<reference evidence="1 2" key="1">
    <citation type="submission" date="2010-01" db="EMBL/GenBank/DDBJ databases">
        <authorList>
            <person name="Weinstock G."/>
            <person name="Sodergren E."/>
            <person name="Clifton S."/>
            <person name="Fulton L."/>
            <person name="Fulton B."/>
            <person name="Courtney L."/>
            <person name="Fronick C."/>
            <person name="Harrison M."/>
            <person name="Strong C."/>
            <person name="Farmer C."/>
            <person name="Delahaunty K."/>
            <person name="Markovic C."/>
            <person name="Hall O."/>
            <person name="Minx P."/>
            <person name="Tomlinson C."/>
            <person name="Mitreva M."/>
            <person name="Nelson J."/>
            <person name="Hou S."/>
            <person name="Wollam A."/>
            <person name="Pepin K.H."/>
            <person name="Johnson M."/>
            <person name="Bhonagiri V."/>
            <person name="Nash W.E."/>
            <person name="Warren W."/>
            <person name="Chinwalla A."/>
            <person name="Mardis E.R."/>
            <person name="Wilson R.K."/>
        </authorList>
    </citation>
    <scope>NUCLEOTIDE SEQUENCE [LARGE SCALE GENOMIC DNA]</scope>
    <source>
        <strain evidence="1 2">DSM 13479</strain>
    </source>
</reference>
<dbReference type="Proteomes" id="UP000004968">
    <property type="component" value="Unassembled WGS sequence"/>
</dbReference>
<organism evidence="1 2">
    <name type="scientific">Hungatella hathewayi DSM 13479</name>
    <dbReference type="NCBI Taxonomy" id="566550"/>
    <lineage>
        <taxon>Bacteria</taxon>
        <taxon>Bacillati</taxon>
        <taxon>Bacillota</taxon>
        <taxon>Clostridia</taxon>
        <taxon>Lachnospirales</taxon>
        <taxon>Lachnospiraceae</taxon>
        <taxon>Hungatella</taxon>
    </lineage>
</organism>
<dbReference type="HOGENOM" id="CLU_3161650_0_0_9"/>
<dbReference type="AlphaFoldDB" id="D3ART9"/>
<evidence type="ECO:0000313" key="2">
    <source>
        <dbReference type="Proteomes" id="UP000004968"/>
    </source>
</evidence>
<feature type="non-terminal residue" evidence="1">
    <location>
        <position position="48"/>
    </location>
</feature>
<gene>
    <name evidence="1" type="ORF">CLOSTHATH_06345</name>
</gene>
<proteinExistence type="predicted"/>
<name>D3ART9_9FIRM</name>
<evidence type="ECO:0000313" key="1">
    <source>
        <dbReference type="EMBL" id="EFC95470.1"/>
    </source>
</evidence>
<comment type="caution">
    <text evidence="1">The sequence shown here is derived from an EMBL/GenBank/DDBJ whole genome shotgun (WGS) entry which is preliminary data.</text>
</comment>
<dbReference type="EMBL" id="ACIO01000746">
    <property type="protein sequence ID" value="EFC95470.1"/>
    <property type="molecule type" value="Genomic_DNA"/>
</dbReference>
<sequence>MPVFLLFFAVWVILNGKVTAEICIFGVLISAALFYFMCRYMEYSLKKE</sequence>
<accession>D3ART9</accession>